<evidence type="ECO:0000256" key="1">
    <source>
        <dbReference type="SAM" id="Phobius"/>
    </source>
</evidence>
<keyword evidence="1" id="KW-0472">Membrane</keyword>
<evidence type="ECO:0000313" key="3">
    <source>
        <dbReference type="Proteomes" id="UP001165367"/>
    </source>
</evidence>
<proteinExistence type="predicted"/>
<dbReference type="EMBL" id="JAKLTR010000005">
    <property type="protein sequence ID" value="MCG2614527.1"/>
    <property type="molecule type" value="Genomic_DNA"/>
</dbReference>
<dbReference type="Proteomes" id="UP001165367">
    <property type="component" value="Unassembled WGS sequence"/>
</dbReference>
<feature type="transmembrane region" description="Helical" evidence="1">
    <location>
        <begin position="93"/>
        <end position="114"/>
    </location>
</feature>
<name>A0ABS9KQC8_9BACT</name>
<protein>
    <submittedName>
        <fullName evidence="2">Uncharacterized protein</fullName>
    </submittedName>
</protein>
<reference evidence="2" key="1">
    <citation type="submission" date="2022-01" db="EMBL/GenBank/DDBJ databases">
        <authorList>
            <person name="Jo J.-H."/>
            <person name="Im W.-T."/>
        </authorList>
    </citation>
    <scope>NUCLEOTIDE SEQUENCE</scope>
    <source>
        <strain evidence="2">NA20</strain>
    </source>
</reference>
<keyword evidence="1" id="KW-0812">Transmembrane</keyword>
<feature type="transmembrane region" description="Helical" evidence="1">
    <location>
        <begin position="61"/>
        <end position="81"/>
    </location>
</feature>
<feature type="transmembrane region" description="Helical" evidence="1">
    <location>
        <begin position="144"/>
        <end position="162"/>
    </location>
</feature>
<sequence>MNDDNFSVQDSFRVIQSMIDKAKEDFADNAFFSLLWGWLVFFAALGQYILREIIHYPHHYLVWLLMIPGGIISIIYGYKFGRRTKVKTYMNEAMSFFGIACGVSFSILSLVFSYSNAWHFAFPVYLALYGLCSFVSGAILRLQLLRWAAVICWAIAIISIYVGYDVQLLLMAASAVTAFIVPGYVMRAKKRKQLA</sequence>
<organism evidence="2 3">
    <name type="scientific">Terrimonas ginsenosidimutans</name>
    <dbReference type="NCBI Taxonomy" id="2908004"/>
    <lineage>
        <taxon>Bacteria</taxon>
        <taxon>Pseudomonadati</taxon>
        <taxon>Bacteroidota</taxon>
        <taxon>Chitinophagia</taxon>
        <taxon>Chitinophagales</taxon>
        <taxon>Chitinophagaceae</taxon>
        <taxon>Terrimonas</taxon>
    </lineage>
</organism>
<keyword evidence="1" id="KW-1133">Transmembrane helix</keyword>
<keyword evidence="3" id="KW-1185">Reference proteome</keyword>
<dbReference type="RefSeq" id="WP_237871025.1">
    <property type="nucleotide sequence ID" value="NZ_JAKLTR010000005.1"/>
</dbReference>
<feature type="transmembrane region" description="Helical" evidence="1">
    <location>
        <begin position="120"/>
        <end position="139"/>
    </location>
</feature>
<comment type="caution">
    <text evidence="2">The sequence shown here is derived from an EMBL/GenBank/DDBJ whole genome shotgun (WGS) entry which is preliminary data.</text>
</comment>
<feature type="transmembrane region" description="Helical" evidence="1">
    <location>
        <begin position="168"/>
        <end position="186"/>
    </location>
</feature>
<gene>
    <name evidence="2" type="ORF">LZZ85_09555</name>
</gene>
<feature type="transmembrane region" description="Helical" evidence="1">
    <location>
        <begin position="30"/>
        <end position="49"/>
    </location>
</feature>
<accession>A0ABS9KQC8</accession>
<evidence type="ECO:0000313" key="2">
    <source>
        <dbReference type="EMBL" id="MCG2614527.1"/>
    </source>
</evidence>